<protein>
    <submittedName>
        <fullName evidence="5">Phosphoglycerate dehydrogenase, C-terminal domain</fullName>
    </submittedName>
</protein>
<reference evidence="5 6" key="1">
    <citation type="journal article" date="2004" name="Nucleic Acids Res.">
        <title>Genome sequence of Symbiobacterium thermophilum, an uncultivable bacterium that depends on microbial commensalism.</title>
        <authorList>
            <person name="Ueda K."/>
            <person name="Yamashita A."/>
            <person name="Ishikawa J."/>
            <person name="Shimada M."/>
            <person name="Watsuji T."/>
            <person name="Morimura K."/>
            <person name="Ikeda H."/>
            <person name="Hattori M."/>
            <person name="Beppu T."/>
        </authorList>
    </citation>
    <scope>NUCLEOTIDE SEQUENCE [LARGE SCALE GENOMIC DNA]</scope>
    <source>
        <strain evidence="6">T / IAM 14863</strain>
    </source>
</reference>
<dbReference type="SUPFAM" id="SSF51735">
    <property type="entry name" value="NAD(P)-binding Rossmann-fold domains"/>
    <property type="match status" value="1"/>
</dbReference>
<name>Q67M77_SYMTH</name>
<keyword evidence="2" id="KW-0560">Oxidoreductase</keyword>
<keyword evidence="3" id="KW-0520">NAD</keyword>
<dbReference type="Gene3D" id="3.40.50.720">
    <property type="entry name" value="NAD(P)-binding Rossmann-like Domain"/>
    <property type="match status" value="2"/>
</dbReference>
<dbReference type="KEGG" id="sth:STH2231"/>
<evidence type="ECO:0000259" key="4">
    <source>
        <dbReference type="Pfam" id="PF02826"/>
    </source>
</evidence>
<sequence length="191" mass="20569">MLGLVGIGRIGTQVARKAQAAFDMQVIGYDPYVAPEAAQAHGIRMVADLAELFRTADVVSIHAPLTPETRGLVTRELIGMMKPTAFLVNFARGEIVDEGALVEALREERIAGAALDVFEREPVDPENPLLQLDNVLLSPHSAAQTRECVIRMSVTTAQGVIDALTGRRPRYIVNPEVLLRSGRAGEGEMGG</sequence>
<dbReference type="HOGENOM" id="CLU_019796_1_4_9"/>
<dbReference type="InterPro" id="IPR050857">
    <property type="entry name" value="D-2-hydroxyacid_DH"/>
</dbReference>
<accession>Q67M77</accession>
<evidence type="ECO:0000313" key="6">
    <source>
        <dbReference type="Proteomes" id="UP000000417"/>
    </source>
</evidence>
<evidence type="ECO:0000256" key="3">
    <source>
        <dbReference type="ARBA" id="ARBA00023027"/>
    </source>
</evidence>
<evidence type="ECO:0000256" key="1">
    <source>
        <dbReference type="ARBA" id="ARBA00005854"/>
    </source>
</evidence>
<dbReference type="InterPro" id="IPR029753">
    <property type="entry name" value="D-isomer_DH_CS"/>
</dbReference>
<dbReference type="GO" id="GO:0051287">
    <property type="term" value="F:NAD binding"/>
    <property type="evidence" value="ECO:0007669"/>
    <property type="project" value="InterPro"/>
</dbReference>
<dbReference type="EMBL" id="AP006840">
    <property type="protein sequence ID" value="BAD41216.1"/>
    <property type="molecule type" value="Genomic_DNA"/>
</dbReference>
<keyword evidence="6" id="KW-1185">Reference proteome</keyword>
<dbReference type="RefSeq" id="WP_011196356.1">
    <property type="nucleotide sequence ID" value="NC_006177.1"/>
</dbReference>
<comment type="similarity">
    <text evidence="1">Belongs to the D-isomer specific 2-hydroxyacid dehydrogenase family.</text>
</comment>
<gene>
    <name evidence="5" type="ordered locus">STH2231</name>
</gene>
<dbReference type="AlphaFoldDB" id="Q67M77"/>
<feature type="domain" description="D-isomer specific 2-hydroxyacid dehydrogenase NAD-binding" evidence="4">
    <location>
        <begin position="2"/>
        <end position="142"/>
    </location>
</feature>
<dbReference type="eggNOG" id="COG1052">
    <property type="taxonomic scope" value="Bacteria"/>
</dbReference>
<proteinExistence type="inferred from homology"/>
<evidence type="ECO:0000256" key="2">
    <source>
        <dbReference type="ARBA" id="ARBA00023002"/>
    </source>
</evidence>
<organism evidence="5 6">
    <name type="scientific">Symbiobacterium thermophilum (strain DSM 24528 / JCM 14929 / IAM 14863 / T)</name>
    <dbReference type="NCBI Taxonomy" id="292459"/>
    <lineage>
        <taxon>Bacteria</taxon>
        <taxon>Bacillati</taxon>
        <taxon>Bacillota</taxon>
        <taxon>Clostridia</taxon>
        <taxon>Eubacteriales</taxon>
        <taxon>Symbiobacteriaceae</taxon>
        <taxon>Symbiobacterium</taxon>
    </lineage>
</organism>
<dbReference type="PANTHER" id="PTHR42789:SF1">
    <property type="entry name" value="D-ISOMER SPECIFIC 2-HYDROXYACID DEHYDROGENASE FAMILY PROTEIN (AFU_ORTHOLOGUE AFUA_6G10090)"/>
    <property type="match status" value="1"/>
</dbReference>
<evidence type="ECO:0000313" key="5">
    <source>
        <dbReference type="EMBL" id="BAD41216.1"/>
    </source>
</evidence>
<dbReference type="STRING" id="292459.STH2231"/>
<dbReference type="GO" id="GO:0016616">
    <property type="term" value="F:oxidoreductase activity, acting on the CH-OH group of donors, NAD or NADP as acceptor"/>
    <property type="evidence" value="ECO:0007669"/>
    <property type="project" value="UniProtKB-ARBA"/>
</dbReference>
<dbReference type="InterPro" id="IPR006140">
    <property type="entry name" value="D-isomer_DH_NAD-bd"/>
</dbReference>
<dbReference type="Proteomes" id="UP000000417">
    <property type="component" value="Chromosome"/>
</dbReference>
<dbReference type="InterPro" id="IPR036291">
    <property type="entry name" value="NAD(P)-bd_dom_sf"/>
</dbReference>
<dbReference type="Pfam" id="PF02826">
    <property type="entry name" value="2-Hacid_dh_C"/>
    <property type="match status" value="1"/>
</dbReference>
<dbReference type="PANTHER" id="PTHR42789">
    <property type="entry name" value="D-ISOMER SPECIFIC 2-HYDROXYACID DEHYDROGENASE FAMILY PROTEIN (AFU_ORTHOLOGUE AFUA_6G10090)"/>
    <property type="match status" value="1"/>
</dbReference>
<dbReference type="PROSITE" id="PS00671">
    <property type="entry name" value="D_2_HYDROXYACID_DH_3"/>
    <property type="match status" value="1"/>
</dbReference>